<evidence type="ECO:0000313" key="2">
    <source>
        <dbReference type="Proteomes" id="UP000578000"/>
    </source>
</evidence>
<keyword evidence="2" id="KW-1185">Reference proteome</keyword>
<organism evidence="1 2">
    <name type="scientific">Acetobacter lovaniensis</name>
    <dbReference type="NCBI Taxonomy" id="104100"/>
    <lineage>
        <taxon>Bacteria</taxon>
        <taxon>Pseudomonadati</taxon>
        <taxon>Pseudomonadota</taxon>
        <taxon>Alphaproteobacteria</taxon>
        <taxon>Acetobacterales</taxon>
        <taxon>Acetobacteraceae</taxon>
        <taxon>Acetobacter</taxon>
    </lineage>
</organism>
<evidence type="ECO:0000313" key="1">
    <source>
        <dbReference type="EMBL" id="MBB6456565.1"/>
    </source>
</evidence>
<comment type="caution">
    <text evidence="1">The sequence shown here is derived from an EMBL/GenBank/DDBJ whole genome shotgun (WGS) entry which is preliminary data.</text>
</comment>
<dbReference type="Proteomes" id="UP000578000">
    <property type="component" value="Unassembled WGS sequence"/>
</dbReference>
<dbReference type="RefSeq" id="WP_166112545.1">
    <property type="nucleotide sequence ID" value="NZ_BAABDB010000034.1"/>
</dbReference>
<sequence length="71" mass="8132">MRDRSRTEIEQKLLAIKITPYLAVRTAAGASLRGEAAWRFARDNQNLISLTDVQQRHLLQPNLPSYEAIVR</sequence>
<name>A0A841QDT1_9PROT</name>
<protein>
    <submittedName>
        <fullName evidence="1">Uncharacterized protein</fullName>
    </submittedName>
</protein>
<reference evidence="1 2" key="1">
    <citation type="submission" date="2020-08" db="EMBL/GenBank/DDBJ databases">
        <title>Genomic Encyclopedia of Type Strains, Phase IV (KMG-IV): sequencing the most valuable type-strain genomes for metagenomic binning, comparative biology and taxonomic classification.</title>
        <authorList>
            <person name="Goeker M."/>
        </authorList>
    </citation>
    <scope>NUCLEOTIDE SEQUENCE [LARGE SCALE GENOMIC DNA]</scope>
    <source>
        <strain evidence="1 2">DSM 4491</strain>
    </source>
</reference>
<dbReference type="AlphaFoldDB" id="A0A841QDT1"/>
<proteinExistence type="predicted"/>
<dbReference type="EMBL" id="JACHIE010000003">
    <property type="protein sequence ID" value="MBB6456565.1"/>
    <property type="molecule type" value="Genomic_DNA"/>
</dbReference>
<accession>A0A841QDT1</accession>
<gene>
    <name evidence="1" type="ORF">HNR55_001139</name>
</gene>